<name>A0AA97P093_PYRO3</name>
<evidence type="ECO:0000256" key="1">
    <source>
        <dbReference type="SAM" id="MobiDB-lite"/>
    </source>
</evidence>
<dbReference type="EMBL" id="JH793446">
    <property type="protein sequence ID" value="ELQ39613.1"/>
    <property type="molecule type" value="Genomic_DNA"/>
</dbReference>
<dbReference type="AlphaFoldDB" id="A0AA97P093"/>
<feature type="region of interest" description="Disordered" evidence="1">
    <location>
        <begin position="1"/>
        <end position="28"/>
    </location>
</feature>
<evidence type="ECO:0000313" key="2">
    <source>
        <dbReference type="EMBL" id="ELQ39613.1"/>
    </source>
</evidence>
<proteinExistence type="predicted"/>
<protein>
    <submittedName>
        <fullName evidence="2">Uncharacterized protein</fullName>
    </submittedName>
</protein>
<sequence>MGPRESSSHVRRCQQVSGFPQLDVPQSTRGQDIGVETLQRPAHSQHTWYGMILAVLGQMPNEVEDPLQSCRNPLSRRDANYSTQEMLPWQHGLAATIHSNQPIAAQMSLSYGGPVSARYQSGSDTPGSDSVAVQFELELIPEISEGRHYPGEATLLLQYPQ</sequence>
<accession>A0AA97P093</accession>
<feature type="compositionally biased region" description="Polar residues" evidence="1">
    <location>
        <begin position="14"/>
        <end position="28"/>
    </location>
</feature>
<gene>
    <name evidence="2" type="ORF">OOU_Y34scaffold00492g47</name>
</gene>
<organism evidence="2">
    <name type="scientific">Pyricularia oryzae (strain Y34)</name>
    <name type="common">Rice blast fungus</name>
    <name type="synonym">Magnaporthe oryzae</name>
    <dbReference type="NCBI Taxonomy" id="1143189"/>
    <lineage>
        <taxon>Eukaryota</taxon>
        <taxon>Fungi</taxon>
        <taxon>Dikarya</taxon>
        <taxon>Ascomycota</taxon>
        <taxon>Pezizomycotina</taxon>
        <taxon>Sordariomycetes</taxon>
        <taxon>Sordariomycetidae</taxon>
        <taxon>Magnaporthales</taxon>
        <taxon>Pyriculariaceae</taxon>
        <taxon>Pyricularia</taxon>
    </lineage>
</organism>
<reference evidence="2" key="1">
    <citation type="journal article" date="2012" name="PLoS Genet.">
        <title>Comparative analysis of the genomes of two field isolates of the rice blast fungus Magnaporthe oryzae.</title>
        <authorList>
            <person name="Xue M."/>
            <person name="Yang J."/>
            <person name="Li Z."/>
            <person name="Hu S."/>
            <person name="Yao N."/>
            <person name="Dean R.A."/>
            <person name="Zhao W."/>
            <person name="Shen M."/>
            <person name="Zhang H."/>
            <person name="Li C."/>
            <person name="Liu L."/>
            <person name="Cao L."/>
            <person name="Xu X."/>
            <person name="Xing Y."/>
            <person name="Hsiang T."/>
            <person name="Zhang Z."/>
            <person name="Xu J.R."/>
            <person name="Peng Y.L."/>
        </authorList>
    </citation>
    <scope>NUCLEOTIDE SEQUENCE</scope>
    <source>
        <strain evidence="2">Y34</strain>
    </source>
</reference>
<dbReference type="Proteomes" id="UP000011086">
    <property type="component" value="Unassembled WGS sequence"/>
</dbReference>